<keyword evidence="1" id="KW-1133">Transmembrane helix</keyword>
<protein>
    <submittedName>
        <fullName evidence="2">Uncharacterized protein</fullName>
    </submittedName>
</protein>
<keyword evidence="1" id="KW-0472">Membrane</keyword>
<dbReference type="EMBL" id="AP027080">
    <property type="protein sequence ID" value="BDU72883.1"/>
    <property type="molecule type" value="Genomic_DNA"/>
</dbReference>
<accession>A0AA48GYV0</accession>
<feature type="transmembrane region" description="Helical" evidence="1">
    <location>
        <begin position="43"/>
        <end position="63"/>
    </location>
</feature>
<keyword evidence="3" id="KW-1185">Reference proteome</keyword>
<name>A0AA48GYV0_9BACT</name>
<proteinExistence type="predicted"/>
<dbReference type="AlphaFoldDB" id="A0AA48GYV0"/>
<keyword evidence="1" id="KW-0812">Transmembrane</keyword>
<evidence type="ECO:0000313" key="3">
    <source>
        <dbReference type="Proteomes" id="UP001238179"/>
    </source>
</evidence>
<reference evidence="3" key="1">
    <citation type="journal article" date="2023" name="Int. J. Syst. Evol. Microbiol.">
        <title>Mesoterricola silvestris gen. nov., sp. nov., Mesoterricola sediminis sp. nov., Geothrix oryzae sp. nov., Geothrix edaphica sp. nov., Geothrix rubra sp. nov., and Geothrix limicola sp. nov., six novel members of Acidobacteriota isolated from soils.</title>
        <authorList>
            <person name="Itoh H."/>
            <person name="Sugisawa Y."/>
            <person name="Mise K."/>
            <person name="Xu Z."/>
            <person name="Kuniyasu M."/>
            <person name="Ushijima N."/>
            <person name="Kawano K."/>
            <person name="Kobayashi E."/>
            <person name="Shiratori Y."/>
            <person name="Masuda Y."/>
            <person name="Senoo K."/>
        </authorList>
    </citation>
    <scope>NUCLEOTIDE SEQUENCE [LARGE SCALE GENOMIC DNA]</scope>
    <source>
        <strain evidence="3">W79</strain>
    </source>
</reference>
<dbReference type="Proteomes" id="UP001238179">
    <property type="component" value="Chromosome"/>
</dbReference>
<sequence length="65" mass="7306">MFDERMILHRYKATSHAAMAGALVAGFLSLRALYRGEGLRKDLFAILCAMAVTKIAALVYFRLRD</sequence>
<dbReference type="KEGG" id="msil:METEAL_20570"/>
<organism evidence="2 3">
    <name type="scientific">Mesoterricola silvestris</name>
    <dbReference type="NCBI Taxonomy" id="2927979"/>
    <lineage>
        <taxon>Bacteria</taxon>
        <taxon>Pseudomonadati</taxon>
        <taxon>Acidobacteriota</taxon>
        <taxon>Holophagae</taxon>
        <taxon>Holophagales</taxon>
        <taxon>Holophagaceae</taxon>
        <taxon>Mesoterricola</taxon>
    </lineage>
</organism>
<gene>
    <name evidence="2" type="ORF">METEAL_20570</name>
</gene>
<evidence type="ECO:0000256" key="1">
    <source>
        <dbReference type="SAM" id="Phobius"/>
    </source>
</evidence>
<feature type="transmembrane region" description="Helical" evidence="1">
    <location>
        <begin position="15"/>
        <end position="34"/>
    </location>
</feature>
<evidence type="ECO:0000313" key="2">
    <source>
        <dbReference type="EMBL" id="BDU72883.1"/>
    </source>
</evidence>